<dbReference type="SUPFAM" id="SSF52075">
    <property type="entry name" value="Outer arm dynein light chain 1"/>
    <property type="match status" value="1"/>
</dbReference>
<keyword evidence="7" id="KW-1185">Reference proteome</keyword>
<dbReference type="FunFam" id="3.80.10.10:FF:001379">
    <property type="entry name" value="Predicted protein"/>
    <property type="match status" value="1"/>
</dbReference>
<dbReference type="Gene3D" id="2.60.40.2700">
    <property type="match status" value="2"/>
</dbReference>
<accession>A0A8K0HDU6</accession>
<dbReference type="InterPro" id="IPR032675">
    <property type="entry name" value="LRR_dom_sf"/>
</dbReference>
<evidence type="ECO:0000313" key="6">
    <source>
        <dbReference type="EMBL" id="KAF3450318.1"/>
    </source>
</evidence>
<feature type="compositionally biased region" description="Acidic residues" evidence="3">
    <location>
        <begin position="1"/>
        <end position="13"/>
    </location>
</feature>
<dbReference type="InterPro" id="IPR056284">
    <property type="entry name" value="AIR9-like_A9"/>
</dbReference>
<feature type="compositionally biased region" description="Polar residues" evidence="3">
    <location>
        <begin position="142"/>
        <end position="159"/>
    </location>
</feature>
<dbReference type="FunFam" id="2.60.40.2700:FF:000002">
    <property type="entry name" value="187-kDa microtubule-associated protein AIR9"/>
    <property type="match status" value="1"/>
</dbReference>
<feature type="domain" description="AIR9-like A9" evidence="4">
    <location>
        <begin position="912"/>
        <end position="997"/>
    </location>
</feature>
<dbReference type="PROSITE" id="PS51450">
    <property type="entry name" value="LRR"/>
    <property type="match status" value="2"/>
</dbReference>
<feature type="domain" description="AIR9 PH-like" evidence="5">
    <location>
        <begin position="1620"/>
        <end position="1716"/>
    </location>
</feature>
<name>A0A8K0HDU6_9ROSA</name>
<evidence type="ECO:0008006" key="8">
    <source>
        <dbReference type="Google" id="ProtNLM"/>
    </source>
</evidence>
<feature type="compositionally biased region" description="Basic and acidic residues" evidence="3">
    <location>
        <begin position="14"/>
        <end position="34"/>
    </location>
</feature>
<evidence type="ECO:0000259" key="5">
    <source>
        <dbReference type="Pfam" id="PF23218"/>
    </source>
</evidence>
<feature type="region of interest" description="Disordered" evidence="3">
    <location>
        <begin position="1"/>
        <end position="270"/>
    </location>
</feature>
<feature type="compositionally biased region" description="Low complexity" evidence="3">
    <location>
        <begin position="41"/>
        <end position="54"/>
    </location>
</feature>
<dbReference type="EMBL" id="VOIH02000003">
    <property type="protein sequence ID" value="KAF3450318.1"/>
    <property type="molecule type" value="Genomic_DNA"/>
</dbReference>
<dbReference type="FunFam" id="2.60.40.2700:FF:000003">
    <property type="entry name" value="187-kDa microtubule-associated protein AIR9 isoform X2"/>
    <property type="match status" value="1"/>
</dbReference>
<dbReference type="GO" id="GO:0009506">
    <property type="term" value="C:plasmodesma"/>
    <property type="evidence" value="ECO:0007669"/>
    <property type="project" value="TreeGrafter"/>
</dbReference>
<feature type="compositionally biased region" description="Polar residues" evidence="3">
    <location>
        <begin position="65"/>
        <end position="95"/>
    </location>
</feature>
<protein>
    <recommendedName>
        <fullName evidence="8">187-kDa microtubule-associated protein AIR9</fullName>
    </recommendedName>
</protein>
<dbReference type="InterPro" id="IPR025875">
    <property type="entry name" value="Leu-rich_rpt_4"/>
</dbReference>
<feature type="domain" description="AIR9-like A9" evidence="4">
    <location>
        <begin position="1505"/>
        <end position="1590"/>
    </location>
</feature>
<proteinExistence type="predicted"/>
<keyword evidence="1" id="KW-0433">Leucine-rich repeat</keyword>
<dbReference type="InterPro" id="IPR001611">
    <property type="entry name" value="Leu-rich_rpt"/>
</dbReference>
<dbReference type="OrthoDB" id="1904536at2759"/>
<feature type="domain" description="AIR9-like A9" evidence="4">
    <location>
        <begin position="1012"/>
        <end position="1091"/>
    </location>
</feature>
<feature type="compositionally biased region" description="Low complexity" evidence="3">
    <location>
        <begin position="243"/>
        <end position="264"/>
    </location>
</feature>
<feature type="domain" description="AIR9-like A9" evidence="4">
    <location>
        <begin position="714"/>
        <end position="800"/>
    </location>
</feature>
<dbReference type="InterPro" id="IPR056287">
    <property type="entry name" value="PH_AIR9"/>
</dbReference>
<feature type="domain" description="AIR9-like A9" evidence="4">
    <location>
        <begin position="1203"/>
        <end position="1292"/>
    </location>
</feature>
<gene>
    <name evidence="6" type="ORF">FNV43_RR06398</name>
</gene>
<evidence type="ECO:0000256" key="1">
    <source>
        <dbReference type="ARBA" id="ARBA00022614"/>
    </source>
</evidence>
<keyword evidence="2" id="KW-0677">Repeat</keyword>
<feature type="domain" description="AIR9-like A9" evidence="4">
    <location>
        <begin position="810"/>
        <end position="901"/>
    </location>
</feature>
<feature type="domain" description="AIR9-like A9" evidence="4">
    <location>
        <begin position="1106"/>
        <end position="1189"/>
    </location>
</feature>
<feature type="domain" description="AIR9-like A9" evidence="4">
    <location>
        <begin position="1317"/>
        <end position="1384"/>
    </location>
</feature>
<dbReference type="Proteomes" id="UP000796880">
    <property type="component" value="Unassembled WGS sequence"/>
</dbReference>
<sequence length="1729" mass="189483">MEDPVVQDGEEEVEKPLVPEKRASSRSLVGEKKVMKTVKPGAAVTSKVSVSSGSVRKRVEPKSGLDSSSSVKNSTVAGASRTANSVPVIRRNSTGDVPEKTSIVSATRRQNNATTVAGKKTTELAGRSLPELRRSSLPSVVTKPSNRVSASETRKSSTVLPVDRSLRTSTGSDVTKQETVRRPSIKPALSASSSTSSRRVTSSSLDSSGGSGVRKTVSKVSSPSTRSPSISGGLRAGPARSPSVSSGLKAGSLSSSLDRSSSLSGRRKVATPDSRDSRFIVLPQVEIKAGDDLRLDLRGHRVRSLNASGLNLSPNLEFVYLRDNLLSTLEGVEILTRVKVLDLSFNDFKGPGFEPLQNCKSLQQLYLAGNQITSLSTLPQLPNLEFLSVAQNKLKSLSMASQPRLQVLAASKNKISTLKGFPYLPVLEHLRVEENPILKMPHLEAASILLVGPTLKKFNDRDLSREELAIAKHYPTHTSLCIRDGWEFCRPEHAADSTFRFLVEQWNDHFPPGYLLKEASIDQPFEEDACHCHFNFVQDSTLGNDQQLVLGYRWFVGDRTPSNFTVIPDANGEVYWPKHEEIDKILKVECTPILGEVEYPSIFAISSPVFRGSGIPKVVNLDVSGELVEGNIIKGHAVVAWCGGTPGKGVSSWLRRKWNGSPVVIVGAEEEEFRLTVDDVDSSLVFMYTPVTEEGAKGEPQYKYTDFVKAAPPSVCNVQIIGEIVEGFTIKGVGDYFGGREGPSKFEWLRENRDTGDFMLVSSGTSEYTLTKEDVGCCLAFVYIPINFEGHEGESVSVVSQVVKQAPPMVTNLKIIGDLRENSKITVTGIVTGGTEGSSRVQWFKTSCSILDGEKGFEALSTSKIAKAFRIPLGAVGYYIVAKFTPMTPDGESGEPAYIISERAVETLPPSLNFLSITGEYAEGGILTASYGYVGGHEGKSIYNWYLHEVETDLGNVIPEVLGLLQYKITKDAIGKFVSFQCTPVRDDGIMGEPRTCLGQERVRPGSPRLLSLQIIGDATEGTKLSVDKRYWGGEEGDSVFRWFRTSSDGSQSEIMDAVAASYMLSLDDIGFFISVSCEPVRSDWARGPTVLSEQIGLILPGPPTCHSLEFLGSMVEGQRLSFLASYSGGEKGSCIHEWFRIKSNDIKEKLSTDDFLDLSLDDVGRCIELVYTPMRKDGMRGNPRSVLSEVIAPADPLGVELVIPDCCEDMDIFPRKAYFGGQEGVGEYIWYRTKSKLEGSALMALSDACEDVVICGKTLTYTPLLEDVGAYLALYWLPIRADGKCGKPLVAICSSPVMPALPVVSNVCVRELSFGVYSGEGKYFGGYEGASLFSWYRETNEGTIILINGANSKTYEVVDEDYTCRLLFGYTPVRSDSVVGELKLSEPTDIILPELPKVEMLALSGKAIEGDVLTAVEVIPESETQQYVWNKYKKDVRYQWFCSSVGDKNSFEPLPAQRSCSYKLRLEDIGRCLKCECIVNDVFGRSSEPVYAETAPVLPGIPRVDKLEIEGRGFHTNLYAVRGVYSGGKEGKSKIQWLRSMVGSPDLISIPGEIGRMYEANVDDVGYRLVAIYTPVREDGMEGQPVSASTDPIAVEPDVLKEVKQKLELGSVKFEALCDKDRSPKKIPAMGSLERRILEVNRKRVKVVKPGSKTSFPTTEVRGSYTPPFHVELFRSDQHRLRIVVDSENEVDLMVQSRHLRDVVVLVIRGFAQRFNSTSLNSLLKIDT</sequence>
<dbReference type="PANTHER" id="PTHR31149">
    <property type="entry name" value="EXPRESSED PROTEIN"/>
    <property type="match status" value="1"/>
</dbReference>
<feature type="domain" description="AIR9-like A9" evidence="4">
    <location>
        <begin position="618"/>
        <end position="703"/>
    </location>
</feature>
<evidence type="ECO:0000259" key="4">
    <source>
        <dbReference type="Pfam" id="PF23197"/>
    </source>
</evidence>
<dbReference type="Pfam" id="PF12799">
    <property type="entry name" value="LRR_4"/>
    <property type="match status" value="1"/>
</dbReference>
<dbReference type="GO" id="GO:0005886">
    <property type="term" value="C:plasma membrane"/>
    <property type="evidence" value="ECO:0007669"/>
    <property type="project" value="TreeGrafter"/>
</dbReference>
<dbReference type="Pfam" id="PF23197">
    <property type="entry name" value="IG_AIR9"/>
    <property type="match status" value="9"/>
</dbReference>
<feature type="compositionally biased region" description="Polar residues" evidence="3">
    <location>
        <begin position="102"/>
        <end position="115"/>
    </location>
</feature>
<evidence type="ECO:0000313" key="7">
    <source>
        <dbReference type="Proteomes" id="UP000796880"/>
    </source>
</evidence>
<evidence type="ECO:0000256" key="2">
    <source>
        <dbReference type="ARBA" id="ARBA00022737"/>
    </source>
</evidence>
<dbReference type="Gene3D" id="3.80.10.10">
    <property type="entry name" value="Ribonuclease Inhibitor"/>
    <property type="match status" value="2"/>
</dbReference>
<reference evidence="6" key="1">
    <citation type="submission" date="2020-03" db="EMBL/GenBank/DDBJ databases">
        <title>A high-quality chromosome-level genome assembly of a woody plant with both climbing and erect habits, Rhamnella rubrinervis.</title>
        <authorList>
            <person name="Lu Z."/>
            <person name="Yang Y."/>
            <person name="Zhu X."/>
            <person name="Sun Y."/>
        </authorList>
    </citation>
    <scope>NUCLEOTIDE SEQUENCE</scope>
    <source>
        <strain evidence="6">BYM</strain>
        <tissue evidence="6">Leaf</tissue>
    </source>
</reference>
<dbReference type="PANTHER" id="PTHR31149:SF11">
    <property type="entry name" value="187-KDA MICROTUBULE-ASSOCIATED PROTEIN AIR9"/>
    <property type="match status" value="1"/>
</dbReference>
<dbReference type="Pfam" id="PF23218">
    <property type="entry name" value="PH_AIR9"/>
    <property type="match status" value="1"/>
</dbReference>
<feature type="compositionally biased region" description="Low complexity" evidence="3">
    <location>
        <begin position="188"/>
        <end position="229"/>
    </location>
</feature>
<comment type="caution">
    <text evidence="6">The sequence shown here is derived from an EMBL/GenBank/DDBJ whole genome shotgun (WGS) entry which is preliminary data.</text>
</comment>
<organism evidence="6 7">
    <name type="scientific">Rhamnella rubrinervis</name>
    <dbReference type="NCBI Taxonomy" id="2594499"/>
    <lineage>
        <taxon>Eukaryota</taxon>
        <taxon>Viridiplantae</taxon>
        <taxon>Streptophyta</taxon>
        <taxon>Embryophyta</taxon>
        <taxon>Tracheophyta</taxon>
        <taxon>Spermatophyta</taxon>
        <taxon>Magnoliopsida</taxon>
        <taxon>eudicotyledons</taxon>
        <taxon>Gunneridae</taxon>
        <taxon>Pentapetalae</taxon>
        <taxon>rosids</taxon>
        <taxon>fabids</taxon>
        <taxon>Rosales</taxon>
        <taxon>Rhamnaceae</taxon>
        <taxon>rhamnoid group</taxon>
        <taxon>Rhamneae</taxon>
        <taxon>Rhamnella</taxon>
    </lineage>
</organism>
<evidence type="ECO:0000256" key="3">
    <source>
        <dbReference type="SAM" id="MobiDB-lite"/>
    </source>
</evidence>
<dbReference type="SMART" id="SM00365">
    <property type="entry name" value="LRR_SD22"/>
    <property type="match status" value="4"/>
</dbReference>